<sequence>MKKINNWEDVQEPTKFKRLAPGGYICAIKDVKDVPEKEYLEVCFDIVKGDEKGYFQKQYDNDTRKDKKWPNAGILRRSYSDKSASFFKGFITSIEKSNKNFTWNWDESKLKNKYFGAVIGEEEYLTQKGKKGVRNNVVFVYSTETIENGDFEIPQLKVLDATKVSNQSAKPEFKSPFDDDANDTDGVETDSPFDDNEPSPFD</sequence>
<evidence type="ECO:0000313" key="2">
    <source>
        <dbReference type="EMBL" id="DAF59726.1"/>
    </source>
</evidence>
<proteinExistence type="predicted"/>
<organism evidence="2">
    <name type="scientific">Siphoviridae sp. ct0Wl9</name>
    <dbReference type="NCBI Taxonomy" id="2827763"/>
    <lineage>
        <taxon>Viruses</taxon>
        <taxon>Duplodnaviria</taxon>
        <taxon>Heunggongvirae</taxon>
        <taxon>Uroviricota</taxon>
        <taxon>Caudoviricetes</taxon>
    </lineage>
</organism>
<feature type="compositionally biased region" description="Acidic residues" evidence="1">
    <location>
        <begin position="178"/>
        <end position="202"/>
    </location>
</feature>
<evidence type="ECO:0000256" key="1">
    <source>
        <dbReference type="SAM" id="MobiDB-lite"/>
    </source>
</evidence>
<dbReference type="EMBL" id="BK032775">
    <property type="protein sequence ID" value="DAF59726.1"/>
    <property type="molecule type" value="Genomic_DNA"/>
</dbReference>
<reference evidence="2" key="1">
    <citation type="journal article" date="2021" name="Proc. Natl. Acad. Sci. U.S.A.">
        <title>A Catalog of Tens of Thousands of Viruses from Human Metagenomes Reveals Hidden Associations with Chronic Diseases.</title>
        <authorList>
            <person name="Tisza M.J."/>
            <person name="Buck C.B."/>
        </authorList>
    </citation>
    <scope>NUCLEOTIDE SEQUENCE</scope>
    <source>
        <strain evidence="2">Ct0Wl9</strain>
    </source>
</reference>
<accession>A0A8S5T905</accession>
<feature type="region of interest" description="Disordered" evidence="1">
    <location>
        <begin position="166"/>
        <end position="202"/>
    </location>
</feature>
<name>A0A8S5T905_9CAUD</name>
<protein>
    <submittedName>
        <fullName evidence="2">Uncharacterized protein</fullName>
    </submittedName>
</protein>